<feature type="region of interest" description="Disordered" evidence="2">
    <location>
        <begin position="570"/>
        <end position="658"/>
    </location>
</feature>
<evidence type="ECO:0000256" key="2">
    <source>
        <dbReference type="SAM" id="MobiDB-lite"/>
    </source>
</evidence>
<dbReference type="GO" id="GO:0005886">
    <property type="term" value="C:plasma membrane"/>
    <property type="evidence" value="ECO:0007669"/>
    <property type="project" value="TreeGrafter"/>
</dbReference>
<feature type="transmembrane region" description="Helical" evidence="3">
    <location>
        <begin position="480"/>
        <end position="504"/>
    </location>
</feature>
<feature type="compositionally biased region" description="Low complexity" evidence="2">
    <location>
        <begin position="570"/>
        <end position="586"/>
    </location>
</feature>
<dbReference type="PANTHER" id="PTHR32309:SF13">
    <property type="entry name" value="FERRIC ENTEROBACTIN TRANSPORT PROTEIN FEPE"/>
    <property type="match status" value="1"/>
</dbReference>
<organism evidence="4 5">
    <name type="scientific">Litorimonas taeanensis</name>
    <dbReference type="NCBI Taxonomy" id="568099"/>
    <lineage>
        <taxon>Bacteria</taxon>
        <taxon>Pseudomonadati</taxon>
        <taxon>Pseudomonadota</taxon>
        <taxon>Alphaproteobacteria</taxon>
        <taxon>Maricaulales</taxon>
        <taxon>Robiginitomaculaceae</taxon>
    </lineage>
</organism>
<feature type="transmembrane region" description="Helical" evidence="3">
    <location>
        <begin position="64"/>
        <end position="82"/>
    </location>
</feature>
<name>A0A420WLK3_9PROT</name>
<evidence type="ECO:0000313" key="4">
    <source>
        <dbReference type="EMBL" id="RKQ71908.1"/>
    </source>
</evidence>
<comment type="caution">
    <text evidence="4">The sequence shown here is derived from an EMBL/GenBank/DDBJ whole genome shotgun (WGS) entry which is preliminary data.</text>
</comment>
<evidence type="ECO:0000313" key="5">
    <source>
        <dbReference type="Proteomes" id="UP000282211"/>
    </source>
</evidence>
<feature type="coiled-coil region" evidence="1">
    <location>
        <begin position="272"/>
        <end position="306"/>
    </location>
</feature>
<sequence>MPLFGLRNRLRNAGAKRAVLASGGTVDTENYGAKGGHDLTVRDYAQGVPNIRLSEAVKSFGRQLKWLIPLLLIGMIVAWFATNKFKRTYTAHGSLMVQLGDEYVYQPIGSQAAQNGLQLTPDTIILTEVGIIKNSEVIDAVIGQMTSTPSDSMRFDKTAEESIRAAGNNQAAIREAQMERRKRVESSFVVMPQPKSSIINLAYKHSDPAVAVEALNAFIDEYKVFRRSVFVEGSSDLIGQRRVATEEQLTENEKMIAQFLKRNNISDFASEQEGVQKRTEELKEMLNKTRAEIAETEAALAKVEDQLRSTPAMIDLYRDDRASQRIAQAELELGQLLAKYLPNSDPVRQKREELEQLRSVQSGYNGQATGGRRVGPNPVHQDIMKSRNTLQASADSLREKEFTLQRQLNSADGKVRQLTQLTPQYQNLVRERKTLSERLATYNAREQEALINQAQAAANNENVREISRARYALKGQNTRMLMFALATLFWGFALLMVALARVFLDPRLFVSARISPPASGQTVGGGAYIPEAVAEPRFAPTEYQPAAHYQPVQYQQDYAAPHQEPYYAQQAAGGGQAQPYAAPSQADTSSGPLSGPVEWTPQVQNGPYVAPQGSSAALDPYANPYDAPYSGQNPQLQGQTSSDMNVLGTLPPNSNPQS</sequence>
<dbReference type="InterPro" id="IPR050445">
    <property type="entry name" value="Bact_polysacc_biosynth/exp"/>
</dbReference>
<dbReference type="EMBL" id="RBII01000001">
    <property type="protein sequence ID" value="RKQ71908.1"/>
    <property type="molecule type" value="Genomic_DNA"/>
</dbReference>
<reference evidence="4 5" key="1">
    <citation type="submission" date="2018-10" db="EMBL/GenBank/DDBJ databases">
        <title>Genomic Encyclopedia of Type Strains, Phase IV (KMG-IV): sequencing the most valuable type-strain genomes for metagenomic binning, comparative biology and taxonomic classification.</title>
        <authorList>
            <person name="Goeker M."/>
        </authorList>
    </citation>
    <scope>NUCLEOTIDE SEQUENCE [LARGE SCALE GENOMIC DNA]</scope>
    <source>
        <strain evidence="4 5">DSM 22008</strain>
    </source>
</reference>
<dbReference type="AlphaFoldDB" id="A0A420WLK3"/>
<evidence type="ECO:0000256" key="1">
    <source>
        <dbReference type="SAM" id="Coils"/>
    </source>
</evidence>
<protein>
    <submittedName>
        <fullName evidence="4">Uncharacterized protein involved in exopolysaccharide biosynthesis</fullName>
    </submittedName>
</protein>
<dbReference type="Proteomes" id="UP000282211">
    <property type="component" value="Unassembled WGS sequence"/>
</dbReference>
<keyword evidence="3" id="KW-1133">Transmembrane helix</keyword>
<dbReference type="InParanoid" id="A0A420WLK3"/>
<feature type="coiled-coil region" evidence="1">
    <location>
        <begin position="425"/>
        <end position="464"/>
    </location>
</feature>
<proteinExistence type="predicted"/>
<keyword evidence="3" id="KW-0472">Membrane</keyword>
<dbReference type="PANTHER" id="PTHR32309">
    <property type="entry name" value="TYROSINE-PROTEIN KINASE"/>
    <property type="match status" value="1"/>
</dbReference>
<evidence type="ECO:0000256" key="3">
    <source>
        <dbReference type="SAM" id="Phobius"/>
    </source>
</evidence>
<keyword evidence="3" id="KW-0812">Transmembrane</keyword>
<feature type="compositionally biased region" description="Polar residues" evidence="2">
    <location>
        <begin position="630"/>
        <end position="644"/>
    </location>
</feature>
<gene>
    <name evidence="4" type="ORF">DES40_1240</name>
</gene>
<keyword evidence="1" id="KW-0175">Coiled coil</keyword>
<accession>A0A420WLK3</accession>
<dbReference type="GO" id="GO:0004713">
    <property type="term" value="F:protein tyrosine kinase activity"/>
    <property type="evidence" value="ECO:0007669"/>
    <property type="project" value="TreeGrafter"/>
</dbReference>
<keyword evidence="5" id="KW-1185">Reference proteome</keyword>